<dbReference type="AlphaFoldDB" id="A0AA38UY15"/>
<evidence type="ECO:0000256" key="1">
    <source>
        <dbReference type="SAM" id="MobiDB-lite"/>
    </source>
</evidence>
<feature type="compositionally biased region" description="Low complexity" evidence="1">
    <location>
        <begin position="351"/>
        <end position="366"/>
    </location>
</feature>
<evidence type="ECO:0000313" key="2">
    <source>
        <dbReference type="EMBL" id="KAJ3989141.1"/>
    </source>
</evidence>
<feature type="region of interest" description="Disordered" evidence="1">
    <location>
        <begin position="183"/>
        <end position="214"/>
    </location>
</feature>
<dbReference type="EMBL" id="MU801901">
    <property type="protein sequence ID" value="KAJ3989141.1"/>
    <property type="molecule type" value="Genomic_DNA"/>
</dbReference>
<organism evidence="2 3">
    <name type="scientific">Lentinula detonsa</name>
    <dbReference type="NCBI Taxonomy" id="2804962"/>
    <lineage>
        <taxon>Eukaryota</taxon>
        <taxon>Fungi</taxon>
        <taxon>Dikarya</taxon>
        <taxon>Basidiomycota</taxon>
        <taxon>Agaricomycotina</taxon>
        <taxon>Agaricomycetes</taxon>
        <taxon>Agaricomycetidae</taxon>
        <taxon>Agaricales</taxon>
        <taxon>Marasmiineae</taxon>
        <taxon>Omphalotaceae</taxon>
        <taxon>Lentinula</taxon>
    </lineage>
</organism>
<gene>
    <name evidence="2" type="ORF">F5890DRAFT_1549945</name>
</gene>
<protein>
    <submittedName>
        <fullName evidence="2">Uncharacterized protein</fullName>
    </submittedName>
</protein>
<evidence type="ECO:0000313" key="3">
    <source>
        <dbReference type="Proteomes" id="UP001163850"/>
    </source>
</evidence>
<feature type="region of interest" description="Disordered" evidence="1">
    <location>
        <begin position="348"/>
        <end position="410"/>
    </location>
</feature>
<dbReference type="Proteomes" id="UP001163850">
    <property type="component" value="Unassembled WGS sequence"/>
</dbReference>
<proteinExistence type="predicted"/>
<feature type="region of interest" description="Disordered" evidence="1">
    <location>
        <begin position="1"/>
        <end position="28"/>
    </location>
</feature>
<comment type="caution">
    <text evidence="2">The sequence shown here is derived from an EMBL/GenBank/DDBJ whole genome shotgun (WGS) entry which is preliminary data.</text>
</comment>
<feature type="compositionally biased region" description="Basic residues" evidence="1">
    <location>
        <begin position="16"/>
        <end position="28"/>
    </location>
</feature>
<feature type="compositionally biased region" description="Low complexity" evidence="1">
    <location>
        <begin position="183"/>
        <end position="199"/>
    </location>
</feature>
<reference evidence="2" key="1">
    <citation type="submission" date="2022-08" db="EMBL/GenBank/DDBJ databases">
        <authorList>
            <consortium name="DOE Joint Genome Institute"/>
            <person name="Min B."/>
            <person name="Riley R."/>
            <person name="Sierra-Patev S."/>
            <person name="Naranjo-Ortiz M."/>
            <person name="Looney B."/>
            <person name="Konkel Z."/>
            <person name="Slot J.C."/>
            <person name="Sakamoto Y."/>
            <person name="Steenwyk J.L."/>
            <person name="Rokas A."/>
            <person name="Carro J."/>
            <person name="Camarero S."/>
            <person name="Ferreira P."/>
            <person name="Molpeceres G."/>
            <person name="Ruiz-Duenas F.J."/>
            <person name="Serrano A."/>
            <person name="Henrissat B."/>
            <person name="Drula E."/>
            <person name="Hughes K.W."/>
            <person name="Mata J.L."/>
            <person name="Ishikawa N.K."/>
            <person name="Vargas-Isla R."/>
            <person name="Ushijima S."/>
            <person name="Smith C.A."/>
            <person name="Ahrendt S."/>
            <person name="Andreopoulos W."/>
            <person name="He G."/>
            <person name="Labutti K."/>
            <person name="Lipzen A."/>
            <person name="Ng V."/>
            <person name="Sandor L."/>
            <person name="Barry K."/>
            <person name="Martinez A.T."/>
            <person name="Xiao Y."/>
            <person name="Gibbons J.G."/>
            <person name="Terashima K."/>
            <person name="Hibbett D.S."/>
            <person name="Grigoriev I.V."/>
        </authorList>
    </citation>
    <scope>NUCLEOTIDE SEQUENCE</scope>
    <source>
        <strain evidence="2">TFB7829</strain>
    </source>
</reference>
<sequence length="423" mass="47420">MKPTKDEGFITTKEPIKKRAPKSGTRPRRTAMENHCLAAFIEINGVKAFDIANIDWYDVVLGTVFMRKHGVTLDFEKDTVEIQGRQILTLTEREEVKELTRRNAKNICNKTVLKEDNNTTQPLAGSLDAHFGLVLYISTTLEQTSTCEMTSSIRRAFKQKTNTGISEGSPATTTTVTRSFFRTSLRGRSSSKTSKTAATEPESPSRSRTKRTIKTSDITYIFPDETAILEDLSPQLELADRDEDDYLSRPDSPPLIIDKALVDQFPLPPVVHAYTSPDIRIPIPSSGFEPSSLLSSDEILPSPHPRVQRFMAEQKALNDLLRRQPIARSSSVTSYSRPTATAYSALFQDNGSSTSSLPPPSSGSSTYRRTDHSQSLSNRSTPHRPLLHQRSYSDMDFERHGRRTRLRAQTPVKVIYDPGRMKV</sequence>
<name>A0AA38UY15_9AGAR</name>
<accession>A0AA38UY15</accession>